<proteinExistence type="predicted"/>
<dbReference type="EMBL" id="UZAN01069681">
    <property type="protein sequence ID" value="VDP94795.1"/>
    <property type="molecule type" value="Genomic_DNA"/>
</dbReference>
<gene>
    <name evidence="1" type="ORF">ECPE_LOCUS17501</name>
</gene>
<evidence type="ECO:0000313" key="1">
    <source>
        <dbReference type="EMBL" id="VDP94795.1"/>
    </source>
</evidence>
<organism evidence="3">
    <name type="scientific">Echinostoma caproni</name>
    <dbReference type="NCBI Taxonomy" id="27848"/>
    <lineage>
        <taxon>Eukaryota</taxon>
        <taxon>Metazoa</taxon>
        <taxon>Spiralia</taxon>
        <taxon>Lophotrochozoa</taxon>
        <taxon>Platyhelminthes</taxon>
        <taxon>Trematoda</taxon>
        <taxon>Digenea</taxon>
        <taxon>Plagiorchiida</taxon>
        <taxon>Echinostomata</taxon>
        <taxon>Echinostomatoidea</taxon>
        <taxon>Echinostomatidae</taxon>
        <taxon>Echinostoma</taxon>
    </lineage>
</organism>
<keyword evidence="2" id="KW-1185">Reference proteome</keyword>
<name>A0A183BE66_9TREM</name>
<dbReference type="WBParaSite" id="ECPE_0001754601-mRNA-1">
    <property type="protein sequence ID" value="ECPE_0001754601-mRNA-1"/>
    <property type="gene ID" value="ECPE_0001754601"/>
</dbReference>
<evidence type="ECO:0000313" key="2">
    <source>
        <dbReference type="Proteomes" id="UP000272942"/>
    </source>
</evidence>
<protein>
    <submittedName>
        <fullName evidence="3">RMI1_N domain-containing protein</fullName>
    </submittedName>
</protein>
<evidence type="ECO:0000313" key="3">
    <source>
        <dbReference type="WBParaSite" id="ECPE_0001754601-mRNA-1"/>
    </source>
</evidence>
<reference evidence="1 2" key="2">
    <citation type="submission" date="2018-11" db="EMBL/GenBank/DDBJ databases">
        <authorList>
            <consortium name="Pathogen Informatics"/>
        </authorList>
    </citation>
    <scope>NUCLEOTIDE SEQUENCE [LARGE SCALE GENOMIC DNA]</scope>
    <source>
        <strain evidence="1 2">Egypt</strain>
    </source>
</reference>
<reference evidence="3" key="1">
    <citation type="submission" date="2016-06" db="UniProtKB">
        <authorList>
            <consortium name="WormBaseParasite"/>
        </authorList>
    </citation>
    <scope>IDENTIFICATION</scope>
</reference>
<dbReference type="AlphaFoldDB" id="A0A183BE66"/>
<dbReference type="Proteomes" id="UP000272942">
    <property type="component" value="Unassembled WGS sequence"/>
</dbReference>
<accession>A0A183BE66</accession>
<sequence length="71" mass="7858">MTITSHLQHLIVQSSGNVDGMKVPSVLLEVDGEPIFLKGRVLQYGQREGVLEALQKMKQDGGEPDRRGNKK</sequence>